<dbReference type="PANTHER" id="PTHR43272:SF33">
    <property type="entry name" value="AMP-BINDING DOMAIN-CONTAINING PROTEIN-RELATED"/>
    <property type="match status" value="1"/>
</dbReference>
<dbReference type="InterPro" id="IPR045311">
    <property type="entry name" value="LC-FACS_euk"/>
</dbReference>
<dbReference type="SUPFAM" id="SSF56801">
    <property type="entry name" value="Acetyl-CoA synthetase-like"/>
    <property type="match status" value="1"/>
</dbReference>
<dbReference type="InterPro" id="IPR042099">
    <property type="entry name" value="ANL_N_sf"/>
</dbReference>
<dbReference type="GO" id="GO:0005524">
    <property type="term" value="F:ATP binding"/>
    <property type="evidence" value="ECO:0007669"/>
    <property type="project" value="UniProtKB-KW"/>
</dbReference>
<dbReference type="EC" id="6.2.1.3" evidence="6 7"/>
<name>A0A8T2QQA3_CERRI</name>
<evidence type="ECO:0000256" key="4">
    <source>
        <dbReference type="ARBA" id="ARBA00022832"/>
    </source>
</evidence>
<evidence type="ECO:0000256" key="1">
    <source>
        <dbReference type="ARBA" id="ARBA00006432"/>
    </source>
</evidence>
<dbReference type="OrthoDB" id="1700726at2759"/>
<sequence>MDTDLSAHRRLEVLDAHLRPLPTGEISGLSLQPTMGEFWIKDGYSVVLPEKLSDGKWNVYRSARSPLQLVERFSDYPDVRTLHDNFQNAINRFQDLKYLGTRIREDGSTAEYKWMTYGEVGAARAAIGSGLIQHGIGMGSCIGLYFINRPEWIITEHACSSYSFISVPLYDTLGPDAVKYIIGHAEMPCVFCTPDKLQTLLNCITENCSVRLVVVVGGNDLLVPLLPSKPGVQIVSFSRLEAQGRSNLKPFVPPQADDVATICYTSGTTGTPKGAVLSHGNLIANVAGSSLNYPIMPTDIYISYLPLAHIYERVNVLGMTAKGAALGFYQGDVMKLMDDMAVLRPTIFPSVPRLYNRIYDGITSAVRTSGGLKERLFNVAYKAKKQAIESGKTPSPLWDRLVFNKIQARLGGRVRMMFSGASPLSPDVLDFLRICFGGIITEGYGMTETACVISTCDIQDYTSGHVGAPNPACEVKLVDVPEMNYTSEDKSSPRGEICVRGPIIFKGYYKDEVQTKEIIDEEGWLHTGDIGAWLPGGRLKIIDRKKNIFKLAQGEYIAPEKIENVYSRSKYISQCFVYGDSFNSSLVAIAVVEPEEVSKWAKSRGSKYSNDLEQLCKDAEMRAVVLADMDSLGHEAKLRGFEFAKAVTLVPEPLTVESGLLTPTLKVKRPQAKAHFAKDIEAMYAELAAKEQQHHNHRSLL</sequence>
<evidence type="ECO:0000259" key="8">
    <source>
        <dbReference type="Pfam" id="PF00501"/>
    </source>
</evidence>
<evidence type="ECO:0000256" key="3">
    <source>
        <dbReference type="ARBA" id="ARBA00022741"/>
    </source>
</evidence>
<dbReference type="InterPro" id="IPR000873">
    <property type="entry name" value="AMP-dep_synth/lig_dom"/>
</dbReference>
<organism evidence="9 10">
    <name type="scientific">Ceratopteris richardii</name>
    <name type="common">Triangle waterfern</name>
    <dbReference type="NCBI Taxonomy" id="49495"/>
    <lineage>
        <taxon>Eukaryota</taxon>
        <taxon>Viridiplantae</taxon>
        <taxon>Streptophyta</taxon>
        <taxon>Embryophyta</taxon>
        <taxon>Tracheophyta</taxon>
        <taxon>Polypodiopsida</taxon>
        <taxon>Polypodiidae</taxon>
        <taxon>Polypodiales</taxon>
        <taxon>Pteridineae</taxon>
        <taxon>Pteridaceae</taxon>
        <taxon>Parkerioideae</taxon>
        <taxon>Ceratopteris</taxon>
    </lineage>
</organism>
<proteinExistence type="inferred from homology"/>
<comment type="similarity">
    <text evidence="1 7">Belongs to the ATP-dependent AMP-binding enzyme family.</text>
</comment>
<evidence type="ECO:0000256" key="2">
    <source>
        <dbReference type="ARBA" id="ARBA00022598"/>
    </source>
</evidence>
<dbReference type="GO" id="GO:0016020">
    <property type="term" value="C:membrane"/>
    <property type="evidence" value="ECO:0007669"/>
    <property type="project" value="TreeGrafter"/>
</dbReference>
<accession>A0A8T2QQA3</accession>
<dbReference type="PANTHER" id="PTHR43272">
    <property type="entry name" value="LONG-CHAIN-FATTY-ACID--COA LIGASE"/>
    <property type="match status" value="1"/>
</dbReference>
<dbReference type="CDD" id="cd05927">
    <property type="entry name" value="LC-FACS_euk"/>
    <property type="match status" value="1"/>
</dbReference>
<dbReference type="Gene3D" id="3.40.50.12780">
    <property type="entry name" value="N-terminal domain of ligase-like"/>
    <property type="match status" value="1"/>
</dbReference>
<dbReference type="GO" id="GO:0004467">
    <property type="term" value="F:long-chain fatty acid-CoA ligase activity"/>
    <property type="evidence" value="ECO:0007669"/>
    <property type="project" value="UniProtKB-EC"/>
</dbReference>
<reference evidence="9" key="1">
    <citation type="submission" date="2021-08" db="EMBL/GenBank/DDBJ databases">
        <title>WGS assembly of Ceratopteris richardii.</title>
        <authorList>
            <person name="Marchant D.B."/>
            <person name="Chen G."/>
            <person name="Jenkins J."/>
            <person name="Shu S."/>
            <person name="Leebens-Mack J."/>
            <person name="Grimwood J."/>
            <person name="Schmutz J."/>
            <person name="Soltis P."/>
            <person name="Soltis D."/>
            <person name="Chen Z.-H."/>
        </authorList>
    </citation>
    <scope>NUCLEOTIDE SEQUENCE</scope>
    <source>
        <strain evidence="9">Whitten #5841</strain>
        <tissue evidence="9">Leaf</tissue>
    </source>
</reference>
<dbReference type="PROSITE" id="PS00455">
    <property type="entry name" value="AMP_BINDING"/>
    <property type="match status" value="1"/>
</dbReference>
<comment type="function">
    <text evidence="7">Catalyzes the conversion of long-chain fatty acids to their active form acyl-CoAs for both synthesis of cellular lipids, and degradation via beta-oxidation.</text>
</comment>
<evidence type="ECO:0000256" key="7">
    <source>
        <dbReference type="RuleBase" id="RU369030"/>
    </source>
</evidence>
<evidence type="ECO:0000313" key="9">
    <source>
        <dbReference type="EMBL" id="KAH7285774.1"/>
    </source>
</evidence>
<comment type="catalytic activity">
    <reaction evidence="7">
        <text>a long-chain fatty acid + ATP + CoA = a long-chain fatty acyl-CoA + AMP + diphosphate</text>
        <dbReference type="Rhea" id="RHEA:15421"/>
        <dbReference type="ChEBI" id="CHEBI:30616"/>
        <dbReference type="ChEBI" id="CHEBI:33019"/>
        <dbReference type="ChEBI" id="CHEBI:57287"/>
        <dbReference type="ChEBI" id="CHEBI:57560"/>
        <dbReference type="ChEBI" id="CHEBI:83139"/>
        <dbReference type="ChEBI" id="CHEBI:456215"/>
        <dbReference type="EC" id="6.2.1.3"/>
    </reaction>
</comment>
<keyword evidence="7" id="KW-0443">Lipid metabolism</keyword>
<dbReference type="GO" id="GO:0005783">
    <property type="term" value="C:endoplasmic reticulum"/>
    <property type="evidence" value="ECO:0007669"/>
    <property type="project" value="TreeGrafter"/>
</dbReference>
<keyword evidence="4 7" id="KW-0276">Fatty acid metabolism</keyword>
<dbReference type="EMBL" id="CM035438">
    <property type="protein sequence ID" value="KAH7285774.1"/>
    <property type="molecule type" value="Genomic_DNA"/>
</dbReference>
<dbReference type="InterPro" id="IPR020845">
    <property type="entry name" value="AMP-binding_CS"/>
</dbReference>
<dbReference type="Proteomes" id="UP000825935">
    <property type="component" value="Chromosome 33"/>
</dbReference>
<protein>
    <recommendedName>
        <fullName evidence="6 7">Long-chain-fatty-acid--CoA ligase</fullName>
        <ecNumber evidence="6 7">6.2.1.3</ecNumber>
    </recommendedName>
</protein>
<dbReference type="AlphaFoldDB" id="A0A8T2QQA3"/>
<evidence type="ECO:0000256" key="5">
    <source>
        <dbReference type="ARBA" id="ARBA00022840"/>
    </source>
</evidence>
<gene>
    <name evidence="9" type="ORF">KP509_33G045300</name>
</gene>
<keyword evidence="3 7" id="KW-0547">Nucleotide-binding</keyword>
<keyword evidence="5 7" id="KW-0067">ATP-binding</keyword>
<comment type="caution">
    <text evidence="9">The sequence shown here is derived from an EMBL/GenBank/DDBJ whole genome shotgun (WGS) entry which is preliminary data.</text>
</comment>
<dbReference type="OMA" id="KCPIVEH"/>
<evidence type="ECO:0000256" key="6">
    <source>
        <dbReference type="ARBA" id="ARBA00026121"/>
    </source>
</evidence>
<evidence type="ECO:0000313" key="10">
    <source>
        <dbReference type="Proteomes" id="UP000825935"/>
    </source>
</evidence>
<keyword evidence="10" id="KW-1185">Reference proteome</keyword>
<dbReference type="Pfam" id="PF00501">
    <property type="entry name" value="AMP-binding"/>
    <property type="match status" value="1"/>
</dbReference>
<keyword evidence="2 7" id="KW-0436">Ligase</keyword>
<feature type="domain" description="AMP-dependent synthetase/ligase" evidence="8">
    <location>
        <begin position="110"/>
        <end position="509"/>
    </location>
</feature>